<comment type="similarity">
    <text evidence="2">Belongs to the sodium:galactoside symporter (TC 2.A.2) family.</text>
</comment>
<evidence type="ECO:0000313" key="10">
    <source>
        <dbReference type="EMBL" id="SFF03870.1"/>
    </source>
</evidence>
<feature type="transmembrane region" description="Helical" evidence="8">
    <location>
        <begin position="365"/>
        <end position="386"/>
    </location>
</feature>
<dbReference type="InterPro" id="IPR039672">
    <property type="entry name" value="MFS_2"/>
</dbReference>
<dbReference type="InterPro" id="IPR036259">
    <property type="entry name" value="MFS_trans_sf"/>
</dbReference>
<dbReference type="PANTHER" id="PTHR11328:SF24">
    <property type="entry name" value="MAJOR FACILITATOR SUPERFAMILY (MFS) PROFILE DOMAIN-CONTAINING PROTEIN"/>
    <property type="match status" value="1"/>
</dbReference>
<keyword evidence="5 8" id="KW-0812">Transmembrane</keyword>
<feature type="transmembrane region" description="Helical" evidence="8">
    <location>
        <begin position="152"/>
        <end position="170"/>
    </location>
</feature>
<feature type="transmembrane region" description="Helical" evidence="8">
    <location>
        <begin position="81"/>
        <end position="102"/>
    </location>
</feature>
<evidence type="ECO:0000313" key="11">
    <source>
        <dbReference type="Proteomes" id="UP000199400"/>
    </source>
</evidence>
<evidence type="ECO:0000256" key="1">
    <source>
        <dbReference type="ARBA" id="ARBA00004651"/>
    </source>
</evidence>
<dbReference type="PROSITE" id="PS00872">
    <property type="entry name" value="NA_GALACTOSIDE_SYMP"/>
    <property type="match status" value="1"/>
</dbReference>
<evidence type="ECO:0000256" key="4">
    <source>
        <dbReference type="ARBA" id="ARBA00022475"/>
    </source>
</evidence>
<dbReference type="SUPFAM" id="SSF103473">
    <property type="entry name" value="MFS general substrate transporter"/>
    <property type="match status" value="1"/>
</dbReference>
<keyword evidence="11" id="KW-1185">Reference proteome</keyword>
<evidence type="ECO:0000256" key="2">
    <source>
        <dbReference type="ARBA" id="ARBA00009617"/>
    </source>
</evidence>
<dbReference type="EMBL" id="FOMX01000026">
    <property type="protein sequence ID" value="SFF03870.1"/>
    <property type="molecule type" value="Genomic_DNA"/>
</dbReference>
<feature type="transmembrane region" description="Helical" evidence="8">
    <location>
        <begin position="108"/>
        <end position="131"/>
    </location>
</feature>
<keyword evidence="4" id="KW-1003">Cell membrane</keyword>
<dbReference type="GO" id="GO:0008643">
    <property type="term" value="P:carbohydrate transport"/>
    <property type="evidence" value="ECO:0007669"/>
    <property type="project" value="InterPro"/>
</dbReference>
<keyword evidence="7 8" id="KW-0472">Membrane</keyword>
<dbReference type="InterPro" id="IPR020846">
    <property type="entry name" value="MFS_dom"/>
</dbReference>
<protein>
    <submittedName>
        <fullName evidence="10">Na+/melibiose symporter</fullName>
    </submittedName>
</protein>
<evidence type="ECO:0000256" key="7">
    <source>
        <dbReference type="ARBA" id="ARBA00023136"/>
    </source>
</evidence>
<evidence type="ECO:0000259" key="9">
    <source>
        <dbReference type="PROSITE" id="PS50850"/>
    </source>
</evidence>
<feature type="transmembrane region" description="Helical" evidence="8">
    <location>
        <begin position="266"/>
        <end position="285"/>
    </location>
</feature>
<organism evidence="10 11">
    <name type="scientific">Nannocystis exedens</name>
    <dbReference type="NCBI Taxonomy" id="54"/>
    <lineage>
        <taxon>Bacteria</taxon>
        <taxon>Pseudomonadati</taxon>
        <taxon>Myxococcota</taxon>
        <taxon>Polyangia</taxon>
        <taxon>Nannocystales</taxon>
        <taxon>Nannocystaceae</taxon>
        <taxon>Nannocystis</taxon>
    </lineage>
</organism>
<feature type="transmembrane region" description="Helical" evidence="8">
    <location>
        <begin position="406"/>
        <end position="430"/>
    </location>
</feature>
<evidence type="ECO:0000256" key="3">
    <source>
        <dbReference type="ARBA" id="ARBA00022448"/>
    </source>
</evidence>
<dbReference type="OrthoDB" id="181905at2"/>
<dbReference type="Pfam" id="PF13347">
    <property type="entry name" value="MFS_2"/>
    <property type="match status" value="1"/>
</dbReference>
<dbReference type="Gene3D" id="1.20.1250.20">
    <property type="entry name" value="MFS general substrate transporter like domains"/>
    <property type="match status" value="1"/>
</dbReference>
<reference evidence="11" key="1">
    <citation type="submission" date="2016-10" db="EMBL/GenBank/DDBJ databases">
        <authorList>
            <person name="Varghese N."/>
            <person name="Submissions S."/>
        </authorList>
    </citation>
    <scope>NUCLEOTIDE SEQUENCE [LARGE SCALE GENOMIC DNA]</scope>
    <source>
        <strain evidence="11">ATCC 25963</strain>
    </source>
</reference>
<keyword evidence="6 8" id="KW-1133">Transmembrane helix</keyword>
<feature type="transmembrane region" description="Helical" evidence="8">
    <location>
        <begin position="297"/>
        <end position="315"/>
    </location>
</feature>
<feature type="transmembrane region" description="Helical" evidence="8">
    <location>
        <begin position="12"/>
        <end position="36"/>
    </location>
</feature>
<feature type="transmembrane region" description="Helical" evidence="8">
    <location>
        <begin position="321"/>
        <end position="344"/>
    </location>
</feature>
<gene>
    <name evidence="10" type="ORF">SAMN02745121_06616</name>
</gene>
<feature type="domain" description="Major facilitator superfamily (MFS) profile" evidence="9">
    <location>
        <begin position="10"/>
        <end position="421"/>
    </location>
</feature>
<dbReference type="AlphaFoldDB" id="A0A1I2FGY8"/>
<keyword evidence="3" id="KW-0813">Transport</keyword>
<evidence type="ECO:0000256" key="8">
    <source>
        <dbReference type="SAM" id="Phobius"/>
    </source>
</evidence>
<dbReference type="InterPro" id="IPR018043">
    <property type="entry name" value="Na/Gal_symport_CS"/>
</dbReference>
<evidence type="ECO:0000256" key="5">
    <source>
        <dbReference type="ARBA" id="ARBA00022692"/>
    </source>
</evidence>
<dbReference type="GO" id="GO:0005886">
    <property type="term" value="C:plasma membrane"/>
    <property type="evidence" value="ECO:0007669"/>
    <property type="project" value="UniProtKB-SubCell"/>
</dbReference>
<proteinExistence type="inferred from homology"/>
<comment type="subcellular location">
    <subcellularLocation>
        <location evidence="1">Cell membrane</location>
        <topology evidence="1">Multi-pass membrane protein</topology>
    </subcellularLocation>
</comment>
<feature type="transmembrane region" description="Helical" evidence="8">
    <location>
        <begin position="233"/>
        <end position="254"/>
    </location>
</feature>
<dbReference type="PROSITE" id="PS50850">
    <property type="entry name" value="MFS"/>
    <property type="match status" value="1"/>
</dbReference>
<sequence>MSSSPLKRSLLLAYAAGSIGSGLFSTVPGLLLLFYLTDTLGVAASLAGLAILLPRIWDIATDPLVGAWSDRTRSRWGRRRPFLLAGALLLPPGFIALFSAPVGDPSLSFAWVLLAFIWATGAFTLFQIPYASMPAEMTADYHERTRVVAHRMAFLPIGILAGGALAPMLIKANSGGPAGYQVMAVALAIIAAVAMLVAFFGTRDAPQLPAPVETSGLREQIRVALSHRPYRRLLVGFAVQNIGVGAILAAVPYFCHYTLRGGEAAVTALFVSLVGPAIVAMPLWLAVSRRFGKRVGYILAVAVFAAFALSLLVAAPGRLALVAAQVGLLGVGFAGLQVFPFAMLPDLIDDDAAATGQRREGIFTGLWFVGEKGGLTLGAWLVSQVLAATGFVERRAGELVTQPEAALVGVLVATAVVPAVCALLSLPLLFHHVESARNRAT</sequence>
<feature type="transmembrane region" description="Helical" evidence="8">
    <location>
        <begin position="182"/>
        <end position="201"/>
    </location>
</feature>
<dbReference type="GO" id="GO:0015293">
    <property type="term" value="F:symporter activity"/>
    <property type="evidence" value="ECO:0007669"/>
    <property type="project" value="InterPro"/>
</dbReference>
<name>A0A1I2FGY8_9BACT</name>
<dbReference type="STRING" id="54.SAMN02745121_06616"/>
<accession>A0A1I2FGY8</accession>
<dbReference type="PANTHER" id="PTHR11328">
    <property type="entry name" value="MAJOR FACILITATOR SUPERFAMILY DOMAIN-CONTAINING PROTEIN"/>
    <property type="match status" value="1"/>
</dbReference>
<dbReference type="Proteomes" id="UP000199400">
    <property type="component" value="Unassembled WGS sequence"/>
</dbReference>
<evidence type="ECO:0000256" key="6">
    <source>
        <dbReference type="ARBA" id="ARBA00022989"/>
    </source>
</evidence>
<dbReference type="GO" id="GO:0006814">
    <property type="term" value="P:sodium ion transport"/>
    <property type="evidence" value="ECO:0007669"/>
    <property type="project" value="InterPro"/>
</dbReference>
<dbReference type="RefSeq" id="WP_096328594.1">
    <property type="nucleotide sequence ID" value="NZ_FOMX01000026.1"/>
</dbReference>